<keyword evidence="1" id="KW-1133">Transmembrane helix</keyword>
<feature type="transmembrane region" description="Helical" evidence="1">
    <location>
        <begin position="16"/>
        <end position="35"/>
    </location>
</feature>
<name>F5VUX3_STROR</name>
<gene>
    <name evidence="2" type="ORF">HMPREF9968_2008</name>
</gene>
<organism evidence="2 3">
    <name type="scientific">Streptococcus oralis SK255</name>
    <dbReference type="NCBI Taxonomy" id="1005704"/>
    <lineage>
        <taxon>Bacteria</taxon>
        <taxon>Bacillati</taxon>
        <taxon>Bacillota</taxon>
        <taxon>Bacilli</taxon>
        <taxon>Lactobacillales</taxon>
        <taxon>Streptococcaceae</taxon>
        <taxon>Streptococcus</taxon>
    </lineage>
</organism>
<keyword evidence="1" id="KW-0472">Membrane</keyword>
<reference evidence="2 3" key="1">
    <citation type="submission" date="2011-04" db="EMBL/GenBank/DDBJ databases">
        <authorList>
            <person name="Durkin A.S."/>
            <person name="Radune D."/>
            <person name="Hostetler J."/>
            <person name="Torralba M."/>
            <person name="Gillis M."/>
            <person name="Methe B."/>
            <person name="Sutton G."/>
            <person name="Nelson K.E."/>
        </authorList>
    </citation>
    <scope>NUCLEOTIDE SEQUENCE [LARGE SCALE GENOMIC DNA]</scope>
    <source>
        <strain evidence="2 3">SK255</strain>
    </source>
</reference>
<dbReference type="EMBL" id="AFNM01000028">
    <property type="protein sequence ID" value="EGL89514.1"/>
    <property type="molecule type" value="Genomic_DNA"/>
</dbReference>
<protein>
    <submittedName>
        <fullName evidence="2">Uncharacterized protein</fullName>
    </submittedName>
</protein>
<dbReference type="AlphaFoldDB" id="F5VUX3"/>
<proteinExistence type="predicted"/>
<evidence type="ECO:0000313" key="2">
    <source>
        <dbReference type="EMBL" id="EGL89514.1"/>
    </source>
</evidence>
<dbReference type="Proteomes" id="UP000003695">
    <property type="component" value="Unassembled WGS sequence"/>
</dbReference>
<accession>F5VUX3</accession>
<evidence type="ECO:0000256" key="1">
    <source>
        <dbReference type="SAM" id="Phobius"/>
    </source>
</evidence>
<keyword evidence="1" id="KW-0812">Transmembrane</keyword>
<sequence length="39" mass="4682">MWVENKDGRKSMNKKVLRFLVFLAFLVAIASQFPWNWPI</sequence>
<evidence type="ECO:0000313" key="3">
    <source>
        <dbReference type="Proteomes" id="UP000003695"/>
    </source>
</evidence>
<comment type="caution">
    <text evidence="2">The sequence shown here is derived from an EMBL/GenBank/DDBJ whole genome shotgun (WGS) entry which is preliminary data.</text>
</comment>